<gene>
    <name evidence="4" type="ORF">A2U01_0013469</name>
</gene>
<dbReference type="InterPro" id="IPR055414">
    <property type="entry name" value="LRR_R13L4/SHOC2-like"/>
</dbReference>
<dbReference type="Pfam" id="PF23598">
    <property type="entry name" value="LRR_14"/>
    <property type="match status" value="1"/>
</dbReference>
<dbReference type="InterPro" id="IPR001611">
    <property type="entry name" value="Leu-rich_rpt"/>
</dbReference>
<dbReference type="SUPFAM" id="SSF52058">
    <property type="entry name" value="L domain-like"/>
    <property type="match status" value="1"/>
</dbReference>
<dbReference type="InterPro" id="IPR003591">
    <property type="entry name" value="Leu-rich_rpt_typical-subtyp"/>
</dbReference>
<dbReference type="AlphaFoldDB" id="A0A392N035"/>
<keyword evidence="5" id="KW-1185">Reference proteome</keyword>
<reference evidence="4 5" key="1">
    <citation type="journal article" date="2018" name="Front. Plant Sci.">
        <title>Red Clover (Trifolium pratense) and Zigzag Clover (T. medium) - A Picture of Genomic Similarities and Differences.</title>
        <authorList>
            <person name="Dluhosova J."/>
            <person name="Istvanek J."/>
            <person name="Nedelnik J."/>
            <person name="Repkova J."/>
        </authorList>
    </citation>
    <scope>NUCLEOTIDE SEQUENCE [LARGE SCALE GENOMIC DNA]</scope>
    <source>
        <strain evidence="5">cv. 10/8</strain>
        <tissue evidence="4">Leaf</tissue>
    </source>
</reference>
<dbReference type="Proteomes" id="UP000265520">
    <property type="component" value="Unassembled WGS sequence"/>
</dbReference>
<sequence length="277" mass="31690">MFDVFKKFENIYKFKLLRSFLPIKLRGQQHNLSIKVVDDLLPTLRSFLPIKLRRQQHNLSIKVVDDLLPTLKRLRVLSISKYYNITKLPDSIGNLVHLRYLDLSSTNITSLPDTICKLYNLQTLILLGCMCLTELPLHMGNLISLRHLDISGTNINELPQEIGGLENLQSLPTFLVGKQRVGLSINELRKFPNQLGKLTIKNLHNVVDAIEAEDVNLKSKEQTEDLELLWGKQSEDSLKVKIVLDMLQPPINLKSLHIELQEKIPILPSNHFDPLSV</sequence>
<dbReference type="EMBL" id="LXQA010022877">
    <property type="protein sequence ID" value="MCH92529.1"/>
    <property type="molecule type" value="Genomic_DNA"/>
</dbReference>
<comment type="caution">
    <text evidence="4">The sequence shown here is derived from an EMBL/GenBank/DDBJ whole genome shotgun (WGS) entry which is preliminary data.</text>
</comment>
<dbReference type="InterPro" id="IPR032675">
    <property type="entry name" value="LRR_dom_sf"/>
</dbReference>
<evidence type="ECO:0000313" key="4">
    <source>
        <dbReference type="EMBL" id="MCH92529.1"/>
    </source>
</evidence>
<evidence type="ECO:0000256" key="1">
    <source>
        <dbReference type="ARBA" id="ARBA00022614"/>
    </source>
</evidence>
<feature type="domain" description="Disease resistance R13L4/SHOC-2-like LRR" evidence="3">
    <location>
        <begin position="68"/>
        <end position="268"/>
    </location>
</feature>
<organism evidence="4 5">
    <name type="scientific">Trifolium medium</name>
    <dbReference type="NCBI Taxonomy" id="97028"/>
    <lineage>
        <taxon>Eukaryota</taxon>
        <taxon>Viridiplantae</taxon>
        <taxon>Streptophyta</taxon>
        <taxon>Embryophyta</taxon>
        <taxon>Tracheophyta</taxon>
        <taxon>Spermatophyta</taxon>
        <taxon>Magnoliopsida</taxon>
        <taxon>eudicotyledons</taxon>
        <taxon>Gunneridae</taxon>
        <taxon>Pentapetalae</taxon>
        <taxon>rosids</taxon>
        <taxon>fabids</taxon>
        <taxon>Fabales</taxon>
        <taxon>Fabaceae</taxon>
        <taxon>Papilionoideae</taxon>
        <taxon>50 kb inversion clade</taxon>
        <taxon>NPAAA clade</taxon>
        <taxon>Hologalegina</taxon>
        <taxon>IRL clade</taxon>
        <taxon>Trifolieae</taxon>
        <taxon>Trifolium</taxon>
    </lineage>
</organism>
<dbReference type="PANTHER" id="PTHR47186">
    <property type="entry name" value="LEUCINE-RICH REPEAT-CONTAINING PROTEIN 57"/>
    <property type="match status" value="1"/>
</dbReference>
<dbReference type="Gene3D" id="3.80.10.10">
    <property type="entry name" value="Ribonuclease Inhibitor"/>
    <property type="match status" value="1"/>
</dbReference>
<proteinExistence type="predicted"/>
<evidence type="ECO:0000256" key="2">
    <source>
        <dbReference type="ARBA" id="ARBA00022737"/>
    </source>
</evidence>
<evidence type="ECO:0000313" key="5">
    <source>
        <dbReference type="Proteomes" id="UP000265520"/>
    </source>
</evidence>
<dbReference type="PANTHER" id="PTHR47186:SF18">
    <property type="entry name" value="RX N-TERMINAL DOMAIN-CONTAINING PROTEIN"/>
    <property type="match status" value="1"/>
</dbReference>
<dbReference type="SMART" id="SM00369">
    <property type="entry name" value="LRR_TYP"/>
    <property type="match status" value="2"/>
</dbReference>
<evidence type="ECO:0000259" key="3">
    <source>
        <dbReference type="Pfam" id="PF23598"/>
    </source>
</evidence>
<accession>A0A392N035</accession>
<keyword evidence="2" id="KW-0677">Repeat</keyword>
<name>A0A392N035_9FABA</name>
<protein>
    <submittedName>
        <fullName evidence="4">CC-NBS-LRR resistance protein</fullName>
    </submittedName>
</protein>
<keyword evidence="1" id="KW-0433">Leucine-rich repeat</keyword>
<dbReference type="PROSITE" id="PS51450">
    <property type="entry name" value="LRR"/>
    <property type="match status" value="1"/>
</dbReference>